<sequence length="331" mass="36508">MPQTVEGLSGSCVIIPCSFSLPSEWDQHLDDTCKAIWKRGSWTRMQVFDSSLTGPSASLNILQGNLTGILREKDCSTIFHNLPSNHYDNYYFRLQCDNSLKFNFQTSVLITAQDSLPKPTINPSRLEVEEGTPVTLSCSAVAPCPILPPALTWTPSIGDIEENIDTKSVTSVMNFNASYLHNGQKISCTTVYNRQAGNSDILYEKSLTLRVLCKCVSGISMSSCCDVKKIFTHFYFQNSLPDPPNNISISYTGPVKEGSSVTLTCNANANPAVDSYTWYKLDGDQVTVVGSKKRLLTTVSEVDSKFCCKVSNRYGIQNSSITQIDVQCKSH</sequence>
<dbReference type="AlphaFoldDB" id="A0A4W6BSP6"/>
<evidence type="ECO:0000313" key="3">
    <source>
        <dbReference type="Proteomes" id="UP000314980"/>
    </source>
</evidence>
<dbReference type="PANTHER" id="PTHR46484">
    <property type="entry name" value="SI:CH211-171H4.5-RELATED"/>
    <property type="match status" value="1"/>
</dbReference>
<evidence type="ECO:0000259" key="1">
    <source>
        <dbReference type="PROSITE" id="PS50835"/>
    </source>
</evidence>
<keyword evidence="3" id="KW-1185">Reference proteome</keyword>
<dbReference type="InterPro" id="IPR013783">
    <property type="entry name" value="Ig-like_fold"/>
</dbReference>
<dbReference type="Gene3D" id="2.60.40.10">
    <property type="entry name" value="Immunoglobulins"/>
    <property type="match status" value="3"/>
</dbReference>
<accession>A0A4W6BSP6</accession>
<reference evidence="3" key="1">
    <citation type="submission" date="2015-09" db="EMBL/GenBank/DDBJ databases">
        <authorList>
            <person name="Sai Rama Sridatta P."/>
        </authorList>
    </citation>
    <scope>NUCLEOTIDE SEQUENCE [LARGE SCALE GENOMIC DNA]</scope>
</reference>
<dbReference type="Pfam" id="PF13895">
    <property type="entry name" value="Ig_2"/>
    <property type="match status" value="1"/>
</dbReference>
<dbReference type="InterPro" id="IPR003599">
    <property type="entry name" value="Ig_sub"/>
</dbReference>
<organism evidence="2 3">
    <name type="scientific">Lates calcarifer</name>
    <name type="common">Barramundi</name>
    <name type="synonym">Holocentrus calcarifer</name>
    <dbReference type="NCBI Taxonomy" id="8187"/>
    <lineage>
        <taxon>Eukaryota</taxon>
        <taxon>Metazoa</taxon>
        <taxon>Chordata</taxon>
        <taxon>Craniata</taxon>
        <taxon>Vertebrata</taxon>
        <taxon>Euteleostomi</taxon>
        <taxon>Actinopterygii</taxon>
        <taxon>Neopterygii</taxon>
        <taxon>Teleostei</taxon>
        <taxon>Neoteleostei</taxon>
        <taxon>Acanthomorphata</taxon>
        <taxon>Carangaria</taxon>
        <taxon>Carangaria incertae sedis</taxon>
        <taxon>Centropomidae</taxon>
        <taxon>Lates</taxon>
    </lineage>
</organism>
<dbReference type="Proteomes" id="UP000314980">
    <property type="component" value="Unassembled WGS sequence"/>
</dbReference>
<dbReference type="SMART" id="SM00409">
    <property type="entry name" value="IG"/>
    <property type="match status" value="3"/>
</dbReference>
<dbReference type="InParanoid" id="A0A4W6BSP6"/>
<dbReference type="Ensembl" id="ENSLCAT00010004292.1">
    <property type="protein sequence ID" value="ENSLCAP00010004183.1"/>
    <property type="gene ID" value="ENSLCAG00010002128.1"/>
</dbReference>
<evidence type="ECO:0000313" key="2">
    <source>
        <dbReference type="Ensembl" id="ENSLCAP00010004183.1"/>
    </source>
</evidence>
<dbReference type="PROSITE" id="PS50835">
    <property type="entry name" value="IG_LIKE"/>
    <property type="match status" value="2"/>
</dbReference>
<protein>
    <recommendedName>
        <fullName evidence="1">Ig-like domain-containing protein</fullName>
    </recommendedName>
</protein>
<reference evidence="2" key="2">
    <citation type="submission" date="2025-08" db="UniProtKB">
        <authorList>
            <consortium name="Ensembl"/>
        </authorList>
    </citation>
    <scope>IDENTIFICATION</scope>
</reference>
<feature type="domain" description="Ig-like" evidence="1">
    <location>
        <begin position="117"/>
        <end position="208"/>
    </location>
</feature>
<dbReference type="SUPFAM" id="SSF48726">
    <property type="entry name" value="Immunoglobulin"/>
    <property type="match status" value="2"/>
</dbReference>
<dbReference type="PANTHER" id="PTHR46484:SF8">
    <property type="entry name" value="B-CELL RECEPTOR CD22-LIKE-RELATED"/>
    <property type="match status" value="1"/>
</dbReference>
<dbReference type="GeneTree" id="ENSGT01150000286924"/>
<reference evidence="2" key="3">
    <citation type="submission" date="2025-09" db="UniProtKB">
        <authorList>
            <consortium name="Ensembl"/>
        </authorList>
    </citation>
    <scope>IDENTIFICATION</scope>
</reference>
<dbReference type="InterPro" id="IPR036179">
    <property type="entry name" value="Ig-like_dom_sf"/>
</dbReference>
<dbReference type="FunCoup" id="A0A4W6BSP6">
    <property type="interactions" value="1"/>
</dbReference>
<feature type="domain" description="Ig-like" evidence="1">
    <location>
        <begin position="244"/>
        <end position="322"/>
    </location>
</feature>
<proteinExistence type="predicted"/>
<dbReference type="InterPro" id="IPR007110">
    <property type="entry name" value="Ig-like_dom"/>
</dbReference>
<name>A0A4W6BSP6_LATCA</name>